<evidence type="ECO:0000256" key="1">
    <source>
        <dbReference type="ARBA" id="ARBA00009084"/>
    </source>
</evidence>
<dbReference type="RefSeq" id="WP_076489332.1">
    <property type="nucleotide sequence ID" value="NZ_FTMS01000014.1"/>
</dbReference>
<protein>
    <recommendedName>
        <fullName evidence="5">Fumarate hydratase class II</fullName>
        <shortName evidence="5">Fumarase C</shortName>
        <ecNumber evidence="5">4.2.1.2</ecNumber>
    </recommendedName>
    <alternativeName>
        <fullName evidence="5">Aerobic fumarase</fullName>
    </alternativeName>
    <alternativeName>
        <fullName evidence="5">Iron-independent fumarase</fullName>
    </alternativeName>
</protein>
<feature type="binding site" description="in site B" evidence="5">
    <location>
        <begin position="136"/>
        <end position="139"/>
    </location>
    <ligand>
        <name>substrate</name>
    </ligand>
</feature>
<dbReference type="STRING" id="159291.SAMN05920897_11425"/>
<keyword evidence="9" id="KW-1185">Reference proteome</keyword>
<proteinExistence type="inferred from homology"/>
<dbReference type="GO" id="GO:0006099">
    <property type="term" value="P:tricarboxylic acid cycle"/>
    <property type="evidence" value="ECO:0007669"/>
    <property type="project" value="UniProtKB-UniRule"/>
</dbReference>
<sequence length="466" mass="50407">MTPRPGEPHATRVESDTMGEMTLPAWALWGAQTERARENFDVSPLRIPRGMIVALGLVKKHAARANAGLGVLDPPLAEAIETAAAEIIAGTWNDHFPLDVFQTGSGTSWNMNINEVISNRANELLGGTRGSKTPIHPNDHVNRGQSSNDVIPTAIHLANRIALEDLLQALQVLAESLRKKEQDFSALIKLGRTHLQDAVPMTLGQEFSGFAVQIEKARDRIRATASDLEELALGGTALGTGLNCEPGFAQTVARTLAEETGLPFRSAPNKFEAIASRDAQVALMGALNTLATSLMKIANDLRLLASGPRGGLGEITLPSLQPGSSIMPGKVNPVIPEMVIQVAAHINGKALSVTIAGQHGPLELNMMLPLIAHETLSALELLTRTCRVFAERAILGIEADPERLSYWIEWSLALVTPLAREIGYDKAAHLAYQAYREKRMIRDVVRESGFLTEQQIQDLLDPGKMV</sequence>
<comment type="catalytic activity">
    <reaction evidence="5">
        <text>(S)-malate = fumarate + H2O</text>
        <dbReference type="Rhea" id="RHEA:12460"/>
        <dbReference type="ChEBI" id="CHEBI:15377"/>
        <dbReference type="ChEBI" id="CHEBI:15589"/>
        <dbReference type="ChEBI" id="CHEBI:29806"/>
        <dbReference type="EC" id="4.2.1.2"/>
    </reaction>
</comment>
<dbReference type="HAMAP" id="MF_00743">
    <property type="entry name" value="FumaraseC"/>
    <property type="match status" value="1"/>
</dbReference>
<evidence type="ECO:0000313" key="8">
    <source>
        <dbReference type="EMBL" id="SIQ74365.1"/>
    </source>
</evidence>
<comment type="similarity">
    <text evidence="1 5">Belongs to the class-II fumarase/aspartase family. Fumarase subfamily.</text>
</comment>
<dbReference type="GO" id="GO:0005737">
    <property type="term" value="C:cytoplasm"/>
    <property type="evidence" value="ECO:0007669"/>
    <property type="project" value="UniProtKB-SubCell"/>
</dbReference>
<dbReference type="OrthoDB" id="9802809at2"/>
<evidence type="ECO:0000256" key="2">
    <source>
        <dbReference type="ARBA" id="ARBA00022490"/>
    </source>
</evidence>
<dbReference type="FunFam" id="1.10.275.10:FF:000001">
    <property type="entry name" value="Fumarate hydratase, mitochondrial"/>
    <property type="match status" value="1"/>
</dbReference>
<dbReference type="PANTHER" id="PTHR11444:SF22">
    <property type="entry name" value="FUMARATE HYDRATASE CLASS II"/>
    <property type="match status" value="1"/>
</dbReference>
<dbReference type="EC" id="4.2.1.2" evidence="5"/>
<dbReference type="InterPro" id="IPR018951">
    <property type="entry name" value="Fumarase_C_C"/>
</dbReference>
<comment type="miscellaneous">
    <text evidence="5">There are 2 substrate-binding sites: the catalytic A site, and the non-catalytic B site that may play a role in the transfer of substrate or product between the active site and the solvent. Alternatively, the B site may bind allosteric effectors.</text>
</comment>
<comment type="pathway">
    <text evidence="5">Carbohydrate metabolism; tricarboxylic acid cycle; (S)-malate from fumarate: step 1/1.</text>
</comment>
<keyword evidence="3 5" id="KW-0816">Tricarboxylic acid cycle</keyword>
<comment type="function">
    <text evidence="5">Involved in the TCA cycle. Catalyzes the stereospecific interconversion of fumarate to L-malate.</text>
</comment>
<comment type="subcellular location">
    <subcellularLocation>
        <location evidence="5">Cytoplasm</location>
    </subcellularLocation>
</comment>
<feature type="active site" description="Proton donor/acceptor" evidence="5">
    <location>
        <position position="194"/>
    </location>
</feature>
<dbReference type="EMBL" id="FTMS01000014">
    <property type="protein sequence ID" value="SIQ74365.1"/>
    <property type="molecule type" value="Genomic_DNA"/>
</dbReference>
<evidence type="ECO:0000256" key="5">
    <source>
        <dbReference type="HAMAP-Rule" id="MF_00743"/>
    </source>
</evidence>
<dbReference type="InterPro" id="IPR020557">
    <property type="entry name" value="Fumarate_lyase_CS"/>
</dbReference>
<dbReference type="InterPro" id="IPR022761">
    <property type="entry name" value="Fumarate_lyase_N"/>
</dbReference>
<dbReference type="AlphaFoldDB" id="A0A1N6V954"/>
<dbReference type="PRINTS" id="PR00149">
    <property type="entry name" value="FUMRATELYASE"/>
</dbReference>
<evidence type="ECO:0000259" key="6">
    <source>
        <dbReference type="Pfam" id="PF00206"/>
    </source>
</evidence>
<evidence type="ECO:0000313" key="9">
    <source>
        <dbReference type="Proteomes" id="UP000186400"/>
    </source>
</evidence>
<feature type="domain" description="Fumarate lyase N-terminal" evidence="6">
    <location>
        <begin position="19"/>
        <end position="348"/>
    </location>
</feature>
<reference evidence="8 9" key="1">
    <citation type="submission" date="2017-01" db="EMBL/GenBank/DDBJ databases">
        <authorList>
            <person name="Mah S.A."/>
            <person name="Swanson W.J."/>
            <person name="Moy G.W."/>
            <person name="Vacquier V.D."/>
        </authorList>
    </citation>
    <scope>NUCLEOTIDE SEQUENCE [LARGE SCALE GENOMIC DNA]</scope>
    <source>
        <strain evidence="8 9">ASpG1</strain>
    </source>
</reference>
<dbReference type="Pfam" id="PF10415">
    <property type="entry name" value="FumaraseC_C"/>
    <property type="match status" value="1"/>
</dbReference>
<dbReference type="InterPro" id="IPR008948">
    <property type="entry name" value="L-Aspartase-like"/>
</dbReference>
<feature type="binding site" evidence="5">
    <location>
        <begin position="105"/>
        <end position="107"/>
    </location>
    <ligand>
        <name>substrate</name>
    </ligand>
</feature>
<keyword evidence="4 5" id="KW-0456">Lyase</keyword>
<comment type="subunit">
    <text evidence="5">Homotetramer.</text>
</comment>
<dbReference type="Proteomes" id="UP000186400">
    <property type="component" value="Unassembled WGS sequence"/>
</dbReference>
<dbReference type="Gene3D" id="1.10.40.30">
    <property type="entry name" value="Fumarase/aspartase (C-terminal domain)"/>
    <property type="match status" value="1"/>
</dbReference>
<dbReference type="SUPFAM" id="SSF48557">
    <property type="entry name" value="L-aspartase-like"/>
    <property type="match status" value="1"/>
</dbReference>
<dbReference type="InterPro" id="IPR024083">
    <property type="entry name" value="Fumarase/histidase_N"/>
</dbReference>
<gene>
    <name evidence="5" type="primary">fumC</name>
    <name evidence="8" type="ORF">SAMN05920897_11425</name>
</gene>
<dbReference type="GO" id="GO:0004333">
    <property type="term" value="F:fumarate hydratase activity"/>
    <property type="evidence" value="ECO:0007669"/>
    <property type="project" value="UniProtKB-UniRule"/>
</dbReference>
<evidence type="ECO:0000256" key="3">
    <source>
        <dbReference type="ARBA" id="ARBA00022532"/>
    </source>
</evidence>
<dbReference type="InterPro" id="IPR000362">
    <property type="entry name" value="Fumarate_lyase_fam"/>
</dbReference>
<dbReference type="NCBIfam" id="NF008909">
    <property type="entry name" value="PRK12273.1"/>
    <property type="match status" value="1"/>
</dbReference>
<dbReference type="Gene3D" id="1.20.200.10">
    <property type="entry name" value="Fumarase/aspartase (Central domain)"/>
    <property type="match status" value="1"/>
</dbReference>
<feature type="binding site" evidence="5">
    <location>
        <begin position="146"/>
        <end position="148"/>
    </location>
    <ligand>
        <name>substrate</name>
    </ligand>
</feature>
<keyword evidence="2 5" id="KW-0963">Cytoplasm</keyword>
<feature type="site" description="Important for catalytic activity" evidence="5">
    <location>
        <position position="337"/>
    </location>
</feature>
<feature type="binding site" evidence="5">
    <location>
        <position position="193"/>
    </location>
    <ligand>
        <name>substrate</name>
    </ligand>
</feature>
<dbReference type="FunFam" id="1.20.200.10:FF:000001">
    <property type="entry name" value="Fumarate hydratase, mitochondrial"/>
    <property type="match status" value="1"/>
</dbReference>
<dbReference type="PRINTS" id="PR00145">
    <property type="entry name" value="ARGSUCLYASE"/>
</dbReference>
<name>A0A1N6V954_9SPIO</name>
<evidence type="ECO:0000259" key="7">
    <source>
        <dbReference type="Pfam" id="PF10415"/>
    </source>
</evidence>
<feature type="binding site" evidence="5">
    <location>
        <position position="325"/>
    </location>
    <ligand>
        <name>substrate</name>
    </ligand>
</feature>
<dbReference type="Pfam" id="PF00206">
    <property type="entry name" value="Lyase_1"/>
    <property type="match status" value="1"/>
</dbReference>
<dbReference type="InterPro" id="IPR005677">
    <property type="entry name" value="Fum_hydII"/>
</dbReference>
<dbReference type="UniPathway" id="UPA00223">
    <property type="reaction ID" value="UER01007"/>
</dbReference>
<organism evidence="8 9">
    <name type="scientific">Alkalispirochaeta americana</name>
    <dbReference type="NCBI Taxonomy" id="159291"/>
    <lineage>
        <taxon>Bacteria</taxon>
        <taxon>Pseudomonadati</taxon>
        <taxon>Spirochaetota</taxon>
        <taxon>Spirochaetia</taxon>
        <taxon>Spirochaetales</taxon>
        <taxon>Spirochaetaceae</taxon>
        <taxon>Alkalispirochaeta</taxon>
    </lineage>
</organism>
<evidence type="ECO:0000256" key="4">
    <source>
        <dbReference type="ARBA" id="ARBA00023239"/>
    </source>
</evidence>
<dbReference type="Gene3D" id="1.10.275.10">
    <property type="entry name" value="Fumarase/aspartase (N-terminal domain)"/>
    <property type="match status" value="1"/>
</dbReference>
<dbReference type="PANTHER" id="PTHR11444">
    <property type="entry name" value="ASPARTATEAMMONIA/ARGININOSUCCINATE/ADENYLOSUCCINATE LYASE"/>
    <property type="match status" value="1"/>
</dbReference>
<feature type="active site" evidence="5">
    <location>
        <position position="324"/>
    </location>
</feature>
<accession>A0A1N6V954</accession>
<feature type="domain" description="Fumarase C C-terminal" evidence="7">
    <location>
        <begin position="414"/>
        <end position="466"/>
    </location>
</feature>
<dbReference type="PROSITE" id="PS00163">
    <property type="entry name" value="FUMARATE_LYASES"/>
    <property type="match status" value="1"/>
</dbReference>
<feature type="binding site" evidence="5">
    <location>
        <begin position="330"/>
        <end position="332"/>
    </location>
    <ligand>
        <name>substrate</name>
    </ligand>
</feature>
<dbReference type="GO" id="GO:0006106">
    <property type="term" value="P:fumarate metabolic process"/>
    <property type="evidence" value="ECO:0007669"/>
    <property type="project" value="InterPro"/>
</dbReference>